<proteinExistence type="predicted"/>
<gene>
    <name evidence="1" type="ORF">LCGC14_2878910</name>
</gene>
<accession>A0A0F8YMG9</accession>
<reference evidence="1" key="1">
    <citation type="journal article" date="2015" name="Nature">
        <title>Complex archaea that bridge the gap between prokaryotes and eukaryotes.</title>
        <authorList>
            <person name="Spang A."/>
            <person name="Saw J.H."/>
            <person name="Jorgensen S.L."/>
            <person name="Zaremba-Niedzwiedzka K."/>
            <person name="Martijn J."/>
            <person name="Lind A.E."/>
            <person name="van Eijk R."/>
            <person name="Schleper C."/>
            <person name="Guy L."/>
            <person name="Ettema T.J."/>
        </authorList>
    </citation>
    <scope>NUCLEOTIDE SEQUENCE</scope>
</reference>
<organism evidence="1">
    <name type="scientific">marine sediment metagenome</name>
    <dbReference type="NCBI Taxonomy" id="412755"/>
    <lineage>
        <taxon>unclassified sequences</taxon>
        <taxon>metagenomes</taxon>
        <taxon>ecological metagenomes</taxon>
    </lineage>
</organism>
<comment type="caution">
    <text evidence="1">The sequence shown here is derived from an EMBL/GenBank/DDBJ whole genome shotgun (WGS) entry which is preliminary data.</text>
</comment>
<protein>
    <submittedName>
        <fullName evidence="1">Uncharacterized protein</fullName>
    </submittedName>
</protein>
<dbReference type="AlphaFoldDB" id="A0A0F8YMG9"/>
<dbReference type="EMBL" id="LAZR01056093">
    <property type="protein sequence ID" value="KKK74920.1"/>
    <property type="molecule type" value="Genomic_DNA"/>
</dbReference>
<name>A0A0F8YMG9_9ZZZZ</name>
<sequence>MVRVRNLMMSILSINEVHLEWEIEGTVSQIKLDVERSDSPESEFEKVGEVDDDELSFSDLSPLTHRKYIPFYYRIKEEDDKYSEVIDMPSEPDKMAIESARTIKRALMRDYAGAGTKCYLFPKKTYGARCPECFSVELNKSVLSDCKTCFGSTY</sequence>
<feature type="non-terminal residue" evidence="1">
    <location>
        <position position="154"/>
    </location>
</feature>
<evidence type="ECO:0000313" key="1">
    <source>
        <dbReference type="EMBL" id="KKK74920.1"/>
    </source>
</evidence>